<dbReference type="PROSITE" id="PS00676">
    <property type="entry name" value="SIGMA54_INTERACT_2"/>
    <property type="match status" value="1"/>
</dbReference>
<feature type="domain" description="Sigma-54 factor interaction" evidence="6">
    <location>
        <begin position="141"/>
        <end position="368"/>
    </location>
</feature>
<dbReference type="InterPro" id="IPR058031">
    <property type="entry name" value="AAA_lid_NorR"/>
</dbReference>
<dbReference type="InterPro" id="IPR027417">
    <property type="entry name" value="P-loop_NTPase"/>
</dbReference>
<dbReference type="SUPFAM" id="SSF52540">
    <property type="entry name" value="P-loop containing nucleoside triphosphate hydrolases"/>
    <property type="match status" value="1"/>
</dbReference>
<keyword evidence="3" id="KW-0805">Transcription regulation</keyword>
<dbReference type="Gene3D" id="1.10.10.60">
    <property type="entry name" value="Homeodomain-like"/>
    <property type="match status" value="1"/>
</dbReference>
<feature type="domain" description="PAS" evidence="7">
    <location>
        <begin position="27"/>
        <end position="73"/>
    </location>
</feature>
<dbReference type="InterPro" id="IPR002197">
    <property type="entry name" value="HTH_Fis"/>
</dbReference>
<dbReference type="NCBIfam" id="TIGR00229">
    <property type="entry name" value="sensory_box"/>
    <property type="match status" value="1"/>
</dbReference>
<dbReference type="SMART" id="SM00091">
    <property type="entry name" value="PAS"/>
    <property type="match status" value="1"/>
</dbReference>
<evidence type="ECO:0000256" key="4">
    <source>
        <dbReference type="ARBA" id="ARBA00023125"/>
    </source>
</evidence>
<dbReference type="Gene3D" id="3.30.450.20">
    <property type="entry name" value="PAS domain"/>
    <property type="match status" value="1"/>
</dbReference>
<dbReference type="InterPro" id="IPR002078">
    <property type="entry name" value="Sigma_54_int"/>
</dbReference>
<protein>
    <submittedName>
        <fullName evidence="8">PAS domain S-box-containing protein</fullName>
    </submittedName>
</protein>
<dbReference type="RefSeq" id="WP_092035786.1">
    <property type="nucleotide sequence ID" value="NZ_FOOK01000003.1"/>
</dbReference>
<dbReference type="AlphaFoldDB" id="A0A1I2KXV9"/>
<evidence type="ECO:0000259" key="6">
    <source>
        <dbReference type="PROSITE" id="PS50045"/>
    </source>
</evidence>
<dbReference type="InterPro" id="IPR035965">
    <property type="entry name" value="PAS-like_dom_sf"/>
</dbReference>
<evidence type="ECO:0000256" key="2">
    <source>
        <dbReference type="ARBA" id="ARBA00022840"/>
    </source>
</evidence>
<dbReference type="Gene3D" id="1.10.8.60">
    <property type="match status" value="1"/>
</dbReference>
<dbReference type="InterPro" id="IPR009057">
    <property type="entry name" value="Homeodomain-like_sf"/>
</dbReference>
<dbReference type="STRING" id="201973.SAMN04488025_103151"/>
<dbReference type="PANTHER" id="PTHR32071">
    <property type="entry name" value="TRANSCRIPTIONAL REGULATORY PROTEIN"/>
    <property type="match status" value="1"/>
</dbReference>
<dbReference type="InterPro" id="IPR025944">
    <property type="entry name" value="Sigma_54_int_dom_CS"/>
</dbReference>
<sequence length="438" mass="49491">MPLSEGVSDPKRYPLQVPWGGRCDGFIFQQTSLGVYVTDHQGKTLYVNDSYVRISGVPREELVGRRVDELVREGYFDHSATLLVLESMRSEKIRQRIRNKVSVTATGNPVLDGDGFLHYVITLVQPRKGDSVEGRDAQKTFICESPLMKEVLADAEKAAAFDIPVLILGATGTGKEVLSQWIHERSRRADGPFIRVNCAALSDDLLDAELFGYGPGAFTGAQRQGKKGLLEAASKGTLFLDEIGDMPLQTQAKLLRALENQRIRRIGETKEREIDIRIICATNKDLPALVEQGQFRADLFHRIDGIRLHLPDLSQRREDIQPLARLFWRQLIEKYGISKELGDVSILEQFAWPGNVRELKNFMQKLYVLAGERVSPDDIKRIAEKFGNRPKPVQDLKSRMKEIEKRIIRETIQQEGSVSNAARVLNIDRSTLFRKLKG</sequence>
<organism evidence="8 9">
    <name type="scientific">Planifilum fulgidum</name>
    <dbReference type="NCBI Taxonomy" id="201973"/>
    <lineage>
        <taxon>Bacteria</taxon>
        <taxon>Bacillati</taxon>
        <taxon>Bacillota</taxon>
        <taxon>Bacilli</taxon>
        <taxon>Bacillales</taxon>
        <taxon>Thermoactinomycetaceae</taxon>
        <taxon>Planifilum</taxon>
    </lineage>
</organism>
<evidence type="ECO:0000313" key="9">
    <source>
        <dbReference type="Proteomes" id="UP000198661"/>
    </source>
</evidence>
<dbReference type="Pfam" id="PF25601">
    <property type="entry name" value="AAA_lid_14"/>
    <property type="match status" value="1"/>
</dbReference>
<dbReference type="GO" id="GO:0005524">
    <property type="term" value="F:ATP binding"/>
    <property type="evidence" value="ECO:0007669"/>
    <property type="project" value="UniProtKB-KW"/>
</dbReference>
<reference evidence="8 9" key="1">
    <citation type="submission" date="2016-10" db="EMBL/GenBank/DDBJ databases">
        <authorList>
            <person name="de Groot N.N."/>
        </authorList>
    </citation>
    <scope>NUCLEOTIDE SEQUENCE [LARGE SCALE GENOMIC DNA]</scope>
    <source>
        <strain evidence="8 9">DSM 44945</strain>
    </source>
</reference>
<proteinExistence type="predicted"/>
<dbReference type="PROSITE" id="PS50112">
    <property type="entry name" value="PAS"/>
    <property type="match status" value="1"/>
</dbReference>
<dbReference type="CDD" id="cd00130">
    <property type="entry name" value="PAS"/>
    <property type="match status" value="1"/>
</dbReference>
<evidence type="ECO:0000256" key="3">
    <source>
        <dbReference type="ARBA" id="ARBA00023015"/>
    </source>
</evidence>
<dbReference type="SUPFAM" id="SSF55785">
    <property type="entry name" value="PYP-like sensor domain (PAS domain)"/>
    <property type="match status" value="1"/>
</dbReference>
<dbReference type="OrthoDB" id="9771372at2"/>
<dbReference type="PROSITE" id="PS00688">
    <property type="entry name" value="SIGMA54_INTERACT_3"/>
    <property type="match status" value="1"/>
</dbReference>
<dbReference type="Pfam" id="PF02954">
    <property type="entry name" value="HTH_8"/>
    <property type="match status" value="1"/>
</dbReference>
<evidence type="ECO:0000256" key="5">
    <source>
        <dbReference type="ARBA" id="ARBA00023163"/>
    </source>
</evidence>
<keyword evidence="5" id="KW-0804">Transcription</keyword>
<dbReference type="Pfam" id="PF00989">
    <property type="entry name" value="PAS"/>
    <property type="match status" value="1"/>
</dbReference>
<dbReference type="CDD" id="cd00009">
    <property type="entry name" value="AAA"/>
    <property type="match status" value="1"/>
</dbReference>
<dbReference type="EMBL" id="FOOK01000003">
    <property type="protein sequence ID" value="SFF71922.1"/>
    <property type="molecule type" value="Genomic_DNA"/>
</dbReference>
<dbReference type="InterPro" id="IPR025943">
    <property type="entry name" value="Sigma_54_int_dom_ATP-bd_2"/>
</dbReference>
<dbReference type="Pfam" id="PF00158">
    <property type="entry name" value="Sigma54_activat"/>
    <property type="match status" value="1"/>
</dbReference>
<keyword evidence="4" id="KW-0238">DNA-binding</keyword>
<dbReference type="Proteomes" id="UP000198661">
    <property type="component" value="Unassembled WGS sequence"/>
</dbReference>
<keyword evidence="2" id="KW-0067">ATP-binding</keyword>
<dbReference type="InterPro" id="IPR000014">
    <property type="entry name" value="PAS"/>
</dbReference>
<dbReference type="InterPro" id="IPR013767">
    <property type="entry name" value="PAS_fold"/>
</dbReference>
<keyword evidence="9" id="KW-1185">Reference proteome</keyword>
<dbReference type="GO" id="GO:0043565">
    <property type="term" value="F:sequence-specific DNA binding"/>
    <property type="evidence" value="ECO:0007669"/>
    <property type="project" value="InterPro"/>
</dbReference>
<dbReference type="SMART" id="SM00382">
    <property type="entry name" value="AAA"/>
    <property type="match status" value="1"/>
</dbReference>
<dbReference type="Gene3D" id="3.40.50.300">
    <property type="entry name" value="P-loop containing nucleotide triphosphate hydrolases"/>
    <property type="match status" value="1"/>
</dbReference>
<dbReference type="InterPro" id="IPR003593">
    <property type="entry name" value="AAA+_ATPase"/>
</dbReference>
<evidence type="ECO:0000259" key="7">
    <source>
        <dbReference type="PROSITE" id="PS50112"/>
    </source>
</evidence>
<accession>A0A1I2KXV9</accession>
<dbReference type="SUPFAM" id="SSF46689">
    <property type="entry name" value="Homeodomain-like"/>
    <property type="match status" value="1"/>
</dbReference>
<evidence type="ECO:0000313" key="8">
    <source>
        <dbReference type="EMBL" id="SFF71922.1"/>
    </source>
</evidence>
<gene>
    <name evidence="8" type="ORF">SAMN04488025_103151</name>
</gene>
<evidence type="ECO:0000256" key="1">
    <source>
        <dbReference type="ARBA" id="ARBA00022741"/>
    </source>
</evidence>
<dbReference type="FunFam" id="3.40.50.300:FF:000006">
    <property type="entry name" value="DNA-binding transcriptional regulator NtrC"/>
    <property type="match status" value="1"/>
</dbReference>
<dbReference type="GO" id="GO:0006355">
    <property type="term" value="P:regulation of DNA-templated transcription"/>
    <property type="evidence" value="ECO:0007669"/>
    <property type="project" value="InterPro"/>
</dbReference>
<dbReference type="PROSITE" id="PS50045">
    <property type="entry name" value="SIGMA54_INTERACT_4"/>
    <property type="match status" value="1"/>
</dbReference>
<name>A0A1I2KXV9_9BACL</name>
<keyword evidence="1" id="KW-0547">Nucleotide-binding</keyword>